<gene>
    <name evidence="5" type="ORF">HZS61_010449</name>
</gene>
<evidence type="ECO:0000256" key="1">
    <source>
        <dbReference type="ARBA" id="ARBA00005964"/>
    </source>
</evidence>
<dbReference type="GO" id="GO:0016787">
    <property type="term" value="F:hydrolase activity"/>
    <property type="evidence" value="ECO:0007669"/>
    <property type="project" value="UniProtKB-KW"/>
</dbReference>
<protein>
    <recommendedName>
        <fullName evidence="3">Carboxylic ester hydrolase</fullName>
        <ecNumber evidence="3">3.1.1.-</ecNumber>
    </recommendedName>
</protein>
<evidence type="ECO:0000259" key="4">
    <source>
        <dbReference type="Pfam" id="PF00135"/>
    </source>
</evidence>
<dbReference type="PROSITE" id="PS00941">
    <property type="entry name" value="CARBOXYLESTERASE_B_2"/>
    <property type="match status" value="1"/>
</dbReference>
<evidence type="ECO:0000313" key="6">
    <source>
        <dbReference type="Proteomes" id="UP000593570"/>
    </source>
</evidence>
<dbReference type="InterPro" id="IPR029058">
    <property type="entry name" value="AB_hydrolase_fold"/>
</dbReference>
<keyword evidence="3" id="KW-0732">Signal</keyword>
<reference evidence="5 6" key="1">
    <citation type="journal article" date="2020" name="bioRxiv">
        <title>A chromosome-scale genome assembly for the Fusarium oxysporum strain Fo5176 to establish a model Arabidopsis-fungal pathosystem.</title>
        <authorList>
            <person name="Fokkens L."/>
            <person name="Guo L."/>
            <person name="Dora S."/>
            <person name="Wang B."/>
            <person name="Ye K."/>
            <person name="Sanchez-Rodriguez C."/>
            <person name="Croll D."/>
        </authorList>
    </citation>
    <scope>NUCLEOTIDE SEQUENCE [LARGE SCALE GENOMIC DNA]</scope>
    <source>
        <strain evidence="5 6">Fo5176</strain>
    </source>
</reference>
<dbReference type="Proteomes" id="UP000593570">
    <property type="component" value="Unassembled WGS sequence"/>
</dbReference>
<dbReference type="Pfam" id="PF00135">
    <property type="entry name" value="COesterase"/>
    <property type="match status" value="1"/>
</dbReference>
<feature type="chain" id="PRO_5034448312" description="Carboxylic ester hydrolase" evidence="3">
    <location>
        <begin position="19"/>
        <end position="698"/>
    </location>
</feature>
<dbReference type="EC" id="3.1.1.-" evidence="3"/>
<evidence type="ECO:0000313" key="5">
    <source>
        <dbReference type="EMBL" id="KAF6527405.1"/>
    </source>
</evidence>
<dbReference type="AlphaFoldDB" id="A0A8H6LQU9"/>
<evidence type="ECO:0000256" key="2">
    <source>
        <dbReference type="ARBA" id="ARBA00022801"/>
    </source>
</evidence>
<comment type="similarity">
    <text evidence="1 3">Belongs to the type-B carboxylesterase/lipase family.</text>
</comment>
<dbReference type="SUPFAM" id="SSF53474">
    <property type="entry name" value="alpha/beta-Hydrolases"/>
    <property type="match status" value="1"/>
</dbReference>
<evidence type="ECO:0000256" key="3">
    <source>
        <dbReference type="RuleBase" id="RU361235"/>
    </source>
</evidence>
<dbReference type="InterPro" id="IPR002018">
    <property type="entry name" value="CarbesteraseB"/>
</dbReference>
<dbReference type="InterPro" id="IPR050309">
    <property type="entry name" value="Type-B_Carboxylest/Lipase"/>
</dbReference>
<dbReference type="InterPro" id="IPR019826">
    <property type="entry name" value="Carboxylesterase_B_AS"/>
</dbReference>
<feature type="signal peptide" evidence="3">
    <location>
        <begin position="1"/>
        <end position="18"/>
    </location>
</feature>
<dbReference type="EMBL" id="JACDXP010000003">
    <property type="protein sequence ID" value="KAF6527405.1"/>
    <property type="molecule type" value="Genomic_DNA"/>
</dbReference>
<proteinExistence type="inferred from homology"/>
<sequence length="698" mass="77253">MLATAAILIFQLLASVVAKELPVVDLGYALYRAADFNQTGQYYNFSNIRYAAPPLGDLRFRAPVLPSVNRSIVQTGLDERICPQAQPAWMAEAYSWLLPYLAKGIVPNSTAVLEESRLALNVSSLQHRDPRESEDCLFLDVIVPQRVFENAGKSTPAPVMVYIHGGGYIQGAKTEVDPRGLLYRSRNITSDGIIFISLNYRLGAFGFSSGPTFQKDGTPNAALLDQRMALEWVQKNIHIFGGDKLRVTVFGGSAGAGSLIHQITAYGGEDRSSPFQQAIPQSPGWMPKPSFQQQETLFREFLAAANVSSLADARELPTEDVIYANALQIGNAPYGSFGYSPVIDGDFVRNDPRALFDLGRFDRTVRVMIGHNPNEGLGFAPPSSTNTEYLEALQVLFPLATSSTINYIANKLYPPLFNGTSEYTDQIRRLALTVTEAVFTCTTSALGRGYAKANGTSYSYLFNDTMGLHGTDSPFVFYNAETSTLNQTKAYTLQDYILNFAVRGYPDSDVDGLERPKTYGENGTIVEITSTGILEGVDPADNDRCRWWQLGLYQARVTRCQDQTPQMATQLDIILPIAVASPDETYLRRAYEFFGTCPSPITDLFSTDVFLRLSQEDESIRAALVLIGDVYVTNSQQPAQTQQVDVLMETEQSELYATIQTRIKRPDAHTDPSLFLLVVLFCILQVVFPWNLDSSIYD</sequence>
<keyword evidence="2 3" id="KW-0378">Hydrolase</keyword>
<dbReference type="PANTHER" id="PTHR11559">
    <property type="entry name" value="CARBOXYLESTERASE"/>
    <property type="match status" value="1"/>
</dbReference>
<feature type="domain" description="Carboxylesterase type B" evidence="4">
    <location>
        <begin position="38"/>
        <end position="529"/>
    </location>
</feature>
<accession>A0A8H6LQU9</accession>
<dbReference type="Gene3D" id="3.40.50.1820">
    <property type="entry name" value="alpha/beta hydrolase"/>
    <property type="match status" value="1"/>
</dbReference>
<dbReference type="PROSITE" id="PS00122">
    <property type="entry name" value="CARBOXYLESTERASE_B_1"/>
    <property type="match status" value="1"/>
</dbReference>
<comment type="caution">
    <text evidence="5">The sequence shown here is derived from an EMBL/GenBank/DDBJ whole genome shotgun (WGS) entry which is preliminary data.</text>
</comment>
<dbReference type="InterPro" id="IPR019819">
    <property type="entry name" value="Carboxylesterase_B_CS"/>
</dbReference>
<organism evidence="5 6">
    <name type="scientific">Fusarium oxysporum f. sp. conglutinans</name>
    <dbReference type="NCBI Taxonomy" id="100902"/>
    <lineage>
        <taxon>Eukaryota</taxon>
        <taxon>Fungi</taxon>
        <taxon>Dikarya</taxon>
        <taxon>Ascomycota</taxon>
        <taxon>Pezizomycotina</taxon>
        <taxon>Sordariomycetes</taxon>
        <taxon>Hypocreomycetidae</taxon>
        <taxon>Hypocreales</taxon>
        <taxon>Nectriaceae</taxon>
        <taxon>Fusarium</taxon>
        <taxon>Fusarium oxysporum species complex</taxon>
    </lineage>
</organism>
<name>A0A8H6LQU9_FUSOX</name>